<dbReference type="PANTHER" id="PTHR30383:SF5">
    <property type="entry name" value="SGNH HYDROLASE-TYPE ESTERASE DOMAIN-CONTAINING PROTEIN"/>
    <property type="match status" value="1"/>
</dbReference>
<dbReference type="EMBL" id="CP138858">
    <property type="protein sequence ID" value="WPJ95050.1"/>
    <property type="molecule type" value="Genomic_DNA"/>
</dbReference>
<dbReference type="PANTHER" id="PTHR30383">
    <property type="entry name" value="THIOESTERASE 1/PROTEASE 1/LYSOPHOSPHOLIPASE L1"/>
    <property type="match status" value="1"/>
</dbReference>
<evidence type="ECO:0000259" key="1">
    <source>
        <dbReference type="Pfam" id="PF13472"/>
    </source>
</evidence>
<evidence type="ECO:0000313" key="2">
    <source>
        <dbReference type="EMBL" id="WPJ95050.1"/>
    </source>
</evidence>
<dbReference type="RefSeq" id="WP_319831952.1">
    <property type="nucleotide sequence ID" value="NZ_CP138858.1"/>
</dbReference>
<gene>
    <name evidence="2" type="ORF">SH580_16605</name>
</gene>
<dbReference type="InterPro" id="IPR051532">
    <property type="entry name" value="Ester_Hydrolysis_Enzymes"/>
</dbReference>
<evidence type="ECO:0000313" key="3">
    <source>
        <dbReference type="Proteomes" id="UP001324993"/>
    </source>
</evidence>
<dbReference type="InterPro" id="IPR036514">
    <property type="entry name" value="SGNH_hydro_sf"/>
</dbReference>
<proteinExistence type="predicted"/>
<keyword evidence="2" id="KW-0378">Hydrolase</keyword>
<dbReference type="SUPFAM" id="SSF52266">
    <property type="entry name" value="SGNH hydrolase"/>
    <property type="match status" value="1"/>
</dbReference>
<organism evidence="2 3">
    <name type="scientific">Coraliomargarita algicola</name>
    <dbReference type="NCBI Taxonomy" id="3092156"/>
    <lineage>
        <taxon>Bacteria</taxon>
        <taxon>Pseudomonadati</taxon>
        <taxon>Verrucomicrobiota</taxon>
        <taxon>Opitutia</taxon>
        <taxon>Puniceicoccales</taxon>
        <taxon>Coraliomargaritaceae</taxon>
        <taxon>Coraliomargarita</taxon>
    </lineage>
</organism>
<sequence>MKNPFSSLFTSLVICLFAQPALKAKTILSDGDFVAVCGDSITEQRRYSVYLEQYLMMCQPQLNLSAMQLGWGGERADGFGRRIESHVLPFNPSVVTLCYGMNDGNSSAISDEIRTRYRESLTDAVRQLKAANVRVIVVGSPGVVDPATYKGRVSAEVYNHTLAELAEIARAVAASEEVLFADVYSVMMESMLKAKEALGEDYRIANDGIHPNHNGHLAMTYAFLKALGVDGDIGTLRVDWEKQRAWGSDAHEILNFENGQLEVESSRYPFCLDGSADSTGSFAMSAFLPFNQELNRYLLIVENAPAEVRVTWGRNSRIYTSKQLADGVNLAADFSESPFKQAYNQVTKSIYEQQKFEVDTVKAGMGALQKLSKLSGADAYVDGLRGLVVSQDAALRTVARSQLRPVRHQLILETIQSN</sequence>
<reference evidence="2 3" key="1">
    <citation type="submission" date="2023-11" db="EMBL/GenBank/DDBJ databases">
        <title>Coraliomargarita sp. nov., isolated from marine algae.</title>
        <authorList>
            <person name="Lee J.K."/>
            <person name="Baek J.H."/>
            <person name="Kim J.M."/>
            <person name="Choi D.G."/>
            <person name="Jeon C.O."/>
        </authorList>
    </citation>
    <scope>NUCLEOTIDE SEQUENCE [LARGE SCALE GENOMIC DNA]</scope>
    <source>
        <strain evidence="2 3">J2-16</strain>
    </source>
</reference>
<dbReference type="GO" id="GO:0016787">
    <property type="term" value="F:hydrolase activity"/>
    <property type="evidence" value="ECO:0007669"/>
    <property type="project" value="UniProtKB-KW"/>
</dbReference>
<dbReference type="Gene3D" id="3.40.50.1110">
    <property type="entry name" value="SGNH hydrolase"/>
    <property type="match status" value="1"/>
</dbReference>
<dbReference type="Proteomes" id="UP001324993">
    <property type="component" value="Chromosome"/>
</dbReference>
<feature type="domain" description="SGNH hydrolase-type esterase" evidence="1">
    <location>
        <begin position="37"/>
        <end position="216"/>
    </location>
</feature>
<dbReference type="CDD" id="cd01834">
    <property type="entry name" value="SGNH_hydrolase_like_2"/>
    <property type="match status" value="1"/>
</dbReference>
<keyword evidence="3" id="KW-1185">Reference proteome</keyword>
<dbReference type="EC" id="3.1.-.-" evidence="2"/>
<accession>A0ABZ0RJ99</accession>
<protein>
    <submittedName>
        <fullName evidence="2">SGNH/GDSL hydrolase family protein</fullName>
        <ecNumber evidence="2">3.1.-.-</ecNumber>
    </submittedName>
</protein>
<dbReference type="InterPro" id="IPR013830">
    <property type="entry name" value="SGNH_hydro"/>
</dbReference>
<dbReference type="Pfam" id="PF13472">
    <property type="entry name" value="Lipase_GDSL_2"/>
    <property type="match status" value="1"/>
</dbReference>
<name>A0ABZ0RJ99_9BACT</name>